<protein>
    <submittedName>
        <fullName evidence="1">DUF3014 domain-containing protein</fullName>
    </submittedName>
</protein>
<dbReference type="Pfam" id="PF11219">
    <property type="entry name" value="DUF3014"/>
    <property type="match status" value="1"/>
</dbReference>
<dbReference type="InterPro" id="IPR021382">
    <property type="entry name" value="DUF3014"/>
</dbReference>
<reference evidence="1 2" key="1">
    <citation type="submission" date="2020-05" db="EMBL/GenBank/DDBJ databases">
        <title>Horizontal transmission and recombination maintain forever young bacterial symbiont genomes.</title>
        <authorList>
            <person name="Russell S.L."/>
            <person name="Pepper-Tunick E."/>
            <person name="Svedberg J."/>
            <person name="Byrne A."/>
            <person name="Ruelas Castillo J."/>
            <person name="Vollmers C."/>
            <person name="Beinart R.A."/>
            <person name="Corbett-Detig R."/>
        </authorList>
    </citation>
    <scope>NUCLEOTIDE SEQUENCE [LARGE SCALE GENOMIC DNA]</scope>
    <source>
        <strain evidence="1">4727-3</strain>
    </source>
</reference>
<dbReference type="AlphaFoldDB" id="A0A7Z0MPF3"/>
<name>A0A7Z0MPF3_9GAMM</name>
<evidence type="ECO:0000313" key="2">
    <source>
        <dbReference type="Proteomes" id="UP000537890"/>
    </source>
</evidence>
<gene>
    <name evidence="1" type="ORF">H0A75_06405</name>
</gene>
<dbReference type="EMBL" id="JACCHS010000111">
    <property type="protein sequence ID" value="NYT47254.1"/>
    <property type="molecule type" value="Genomic_DNA"/>
</dbReference>
<proteinExistence type="predicted"/>
<evidence type="ECO:0000313" key="1">
    <source>
        <dbReference type="EMBL" id="NYT47254.1"/>
    </source>
</evidence>
<dbReference type="Proteomes" id="UP000537890">
    <property type="component" value="Unassembled WGS sequence"/>
</dbReference>
<sequence length="275" mass="31112">MIGIVIVLLIVALLLFLLADKDEASSNIQGSEQILLIPEGESQSGLETSLEGANENLDFASQLPRYDDEGLQFESSGPLPELAHSDTEFSQDMLSISAQLQAFLFKRQVIRKSIFSINDMAEGMRPPVKRLRELFFSKPFTVTQVDDKMYISKASYRRYDQLAQALNSIDNQAAVDLYQKYLPLFQQVFAEFSYPQNYQVLDIIKAATAKILDAPVISGKIEVIRPTVRYKFANPKLEKLSALDKQMLRMGPENTRLIQNKLRKLVEALIVSEKE</sequence>
<comment type="caution">
    <text evidence="1">The sequence shown here is derived from an EMBL/GenBank/DDBJ whole genome shotgun (WGS) entry which is preliminary data.</text>
</comment>
<accession>A0A7Z0MPF3</accession>
<organism evidence="1 2">
    <name type="scientific">Candidatus Methanofishera endochildressiae</name>
    <dbReference type="NCBI Taxonomy" id="2738884"/>
    <lineage>
        <taxon>Bacteria</taxon>
        <taxon>Pseudomonadati</taxon>
        <taxon>Pseudomonadota</taxon>
        <taxon>Gammaproteobacteria</taxon>
        <taxon>Candidatus Methanofishera</taxon>
    </lineage>
</organism>